<dbReference type="InterPro" id="IPR036320">
    <property type="entry name" value="Glycosyl_Trfase_fam3_N_dom_sf"/>
</dbReference>
<reference evidence="4" key="1">
    <citation type="submission" date="2016-10" db="EMBL/GenBank/DDBJ databases">
        <authorList>
            <person name="de Groot N.N."/>
        </authorList>
    </citation>
    <scope>NUCLEOTIDE SEQUENCE</scope>
</reference>
<keyword evidence="2 4" id="KW-0808">Transferase</keyword>
<evidence type="ECO:0000256" key="2">
    <source>
        <dbReference type="ARBA" id="ARBA00022679"/>
    </source>
</evidence>
<name>A0A1W1B973_9ZZZZ</name>
<protein>
    <submittedName>
        <fullName evidence="4">Phosphoribosyltransferase</fullName>
    </submittedName>
</protein>
<keyword evidence="1 4" id="KW-0328">Glycosyltransferase</keyword>
<gene>
    <name evidence="4" type="ORF">MNB_SM-4-1276</name>
</gene>
<evidence type="ECO:0000256" key="1">
    <source>
        <dbReference type="ARBA" id="ARBA00022676"/>
    </source>
</evidence>
<dbReference type="Gene3D" id="3.40.1030.10">
    <property type="entry name" value="Nucleoside phosphorylase/phosphoribosyltransferase catalytic domain"/>
    <property type="match status" value="1"/>
</dbReference>
<dbReference type="Pfam" id="PF02885">
    <property type="entry name" value="Glycos_trans_3N"/>
    <property type="match status" value="1"/>
</dbReference>
<organism evidence="4">
    <name type="scientific">hydrothermal vent metagenome</name>
    <dbReference type="NCBI Taxonomy" id="652676"/>
    <lineage>
        <taxon>unclassified sequences</taxon>
        <taxon>metagenomes</taxon>
        <taxon>ecological metagenomes</taxon>
    </lineage>
</organism>
<dbReference type="GO" id="GO:0000162">
    <property type="term" value="P:L-tryptophan biosynthetic process"/>
    <property type="evidence" value="ECO:0007669"/>
    <property type="project" value="InterPro"/>
</dbReference>
<dbReference type="InterPro" id="IPR035902">
    <property type="entry name" value="Nuc_phospho_transferase"/>
</dbReference>
<evidence type="ECO:0000313" key="4">
    <source>
        <dbReference type="EMBL" id="SFV50070.1"/>
    </source>
</evidence>
<dbReference type="Gene3D" id="1.20.970.10">
    <property type="entry name" value="Transferase, Pyrimidine Nucleoside Phosphorylase, Chain C"/>
    <property type="match status" value="1"/>
</dbReference>
<feature type="domain" description="Glycosyl transferase family 3 N-terminal" evidence="3">
    <location>
        <begin position="5"/>
        <end position="67"/>
    </location>
</feature>
<dbReference type="InterPro" id="IPR005940">
    <property type="entry name" value="Anthranilate_Pribosyl_Tfrase"/>
</dbReference>
<dbReference type="SUPFAM" id="SSF47648">
    <property type="entry name" value="Nucleoside phosphorylase/phosphoribosyltransferase N-terminal domain"/>
    <property type="match status" value="1"/>
</dbReference>
<dbReference type="GO" id="GO:0005829">
    <property type="term" value="C:cytosol"/>
    <property type="evidence" value="ECO:0007669"/>
    <property type="project" value="TreeGrafter"/>
</dbReference>
<dbReference type="SUPFAM" id="SSF52418">
    <property type="entry name" value="Nucleoside phosphorylase/phosphoribosyltransferase catalytic domain"/>
    <property type="match status" value="1"/>
</dbReference>
<sequence>MFFKYLKAVGTGPKGNRDLSLDESQDMMRQIISGTVHPENIASFLLGWRLKPETIDEFRGALLALDEFVKQYNVPNSLELGYSFDGKIKTPYLFPLIAKELQKVELNLCIFGDLLQPAKGGLTTQKFCEENDLASNVFYFDRKEYLPQLHSLTDLRMRLGLRTGLNTLEKLPNITKSKFAITGVHHKPYVDKYNAVYAGRYERFALIQGAEGSPELFKKGKLWISEDGKTEEFLVDPSYYGSTSEEDLAKVNAAIFLFICKKANSINEAYDLLS</sequence>
<accession>A0A1W1B973</accession>
<dbReference type="InterPro" id="IPR017459">
    <property type="entry name" value="Glycosyl_Trfase_fam3_N_dom"/>
</dbReference>
<dbReference type="PANTHER" id="PTHR43285">
    <property type="entry name" value="ANTHRANILATE PHOSPHORIBOSYLTRANSFERASE"/>
    <property type="match status" value="1"/>
</dbReference>
<proteinExistence type="predicted"/>
<dbReference type="EMBL" id="FPHF01000003">
    <property type="protein sequence ID" value="SFV50070.1"/>
    <property type="molecule type" value="Genomic_DNA"/>
</dbReference>
<dbReference type="GO" id="GO:0004048">
    <property type="term" value="F:anthranilate phosphoribosyltransferase activity"/>
    <property type="evidence" value="ECO:0007669"/>
    <property type="project" value="InterPro"/>
</dbReference>
<evidence type="ECO:0000259" key="3">
    <source>
        <dbReference type="Pfam" id="PF02885"/>
    </source>
</evidence>
<dbReference type="PANTHER" id="PTHR43285:SF2">
    <property type="entry name" value="ANTHRANILATE PHOSPHORIBOSYLTRANSFERASE"/>
    <property type="match status" value="1"/>
</dbReference>
<dbReference type="AlphaFoldDB" id="A0A1W1B973"/>